<dbReference type="NCBIfam" id="TIGR00778">
    <property type="entry name" value="ahpD_dom"/>
    <property type="match status" value="1"/>
</dbReference>
<dbReference type="InterPro" id="IPR004675">
    <property type="entry name" value="AhpD_core"/>
</dbReference>
<evidence type="ECO:0000259" key="1">
    <source>
        <dbReference type="Pfam" id="PF02627"/>
    </source>
</evidence>
<dbReference type="SUPFAM" id="SSF69118">
    <property type="entry name" value="AhpD-like"/>
    <property type="match status" value="1"/>
</dbReference>
<keyword evidence="2" id="KW-0560">Oxidoreductase</keyword>
<evidence type="ECO:0000313" key="3">
    <source>
        <dbReference type="EMBL" id="KRK59958.1"/>
    </source>
</evidence>
<gene>
    <name evidence="3" type="ORF">FC31_GL000233</name>
    <name evidence="2" type="ORF">HMPREF0494_0481</name>
</gene>
<protein>
    <submittedName>
        <fullName evidence="2">Alkylhydroperoxidase AhpD family core domain protein</fullName>
    </submittedName>
</protein>
<reference evidence="2 4" key="1">
    <citation type="submission" date="2009-09" db="EMBL/GenBank/DDBJ databases">
        <authorList>
            <person name="Qin X."/>
            <person name="Bachman B."/>
            <person name="Battles P."/>
            <person name="Bell A."/>
            <person name="Bess C."/>
            <person name="Bickham C."/>
            <person name="Chaboub L."/>
            <person name="Chen D."/>
            <person name="Coyle M."/>
            <person name="Deiros D.R."/>
            <person name="Dinh H."/>
            <person name="Forbes L."/>
            <person name="Fowler G."/>
            <person name="Francisco L."/>
            <person name="Fu Q."/>
            <person name="Gubbala S."/>
            <person name="Hale W."/>
            <person name="Han Y."/>
            <person name="Hemphill L."/>
            <person name="Highlander S.K."/>
            <person name="Hirani K."/>
            <person name="Hogues M."/>
            <person name="Jackson L."/>
            <person name="Jakkamsetti A."/>
            <person name="Javaid M."/>
            <person name="Jiang H."/>
            <person name="Korchina V."/>
            <person name="Kovar C."/>
            <person name="Lara F."/>
            <person name="Lee S."/>
            <person name="Mata R."/>
            <person name="Mathew T."/>
            <person name="Moen C."/>
            <person name="Morales K."/>
            <person name="Munidasa M."/>
            <person name="Nazareth L."/>
            <person name="Ngo R."/>
            <person name="Nguyen L."/>
            <person name="Okwuonu G."/>
            <person name="Ongeri F."/>
            <person name="Patil S."/>
            <person name="Petrosino J."/>
            <person name="Pham C."/>
            <person name="Pham P."/>
            <person name="Pu L.-L."/>
            <person name="Puazo M."/>
            <person name="Raj R."/>
            <person name="Reid J."/>
            <person name="Rouhana J."/>
            <person name="Saada N."/>
            <person name="Shang Y."/>
            <person name="Simmons D."/>
            <person name="Thornton R."/>
            <person name="Warren J."/>
            <person name="Weissenberger G."/>
            <person name="Zhang J."/>
            <person name="Zhang L."/>
            <person name="Zhou C."/>
            <person name="Zhu D."/>
            <person name="Muzny D."/>
            <person name="Worley K."/>
            <person name="Gibbs R."/>
        </authorList>
    </citation>
    <scope>NUCLEOTIDE SEQUENCE [LARGE SCALE GENOMIC DNA]</scope>
    <source>
        <strain evidence="2 4">DSM 16041</strain>
    </source>
</reference>
<dbReference type="eggNOG" id="COG0599">
    <property type="taxonomic scope" value="Bacteria"/>
</dbReference>
<dbReference type="HOGENOM" id="CLU_137228_2_0_9"/>
<dbReference type="Proteomes" id="UP000003675">
    <property type="component" value="Unassembled WGS sequence"/>
</dbReference>
<evidence type="ECO:0000313" key="2">
    <source>
        <dbReference type="EMBL" id="EEW54298.1"/>
    </source>
</evidence>
<dbReference type="Gene3D" id="1.20.1290.10">
    <property type="entry name" value="AhpD-like"/>
    <property type="match status" value="1"/>
</dbReference>
<dbReference type="EMBL" id="AZDK01000010">
    <property type="protein sequence ID" value="KRK59958.1"/>
    <property type="molecule type" value="Genomic_DNA"/>
</dbReference>
<name>C8P587_9LACO</name>
<sequence length="123" mass="12840">MIERKIDMTDYQQELNEVMANNQQLFASTGATGQAFLGVHEEAIKAGALDSKTKALEALGIAVAIRCEGCIVQHVKGAIKLGATRDEIVETINVAIMMGGGPSTVYGGKALACADQFLAGAAK</sequence>
<evidence type="ECO:0000313" key="4">
    <source>
        <dbReference type="Proteomes" id="UP000003675"/>
    </source>
</evidence>
<dbReference type="PATRIC" id="fig|525309.8.peg.239"/>
<dbReference type="InterPro" id="IPR003779">
    <property type="entry name" value="CMD-like"/>
</dbReference>
<evidence type="ECO:0000313" key="5">
    <source>
        <dbReference type="Proteomes" id="UP000051883"/>
    </source>
</evidence>
<reference evidence="3 5" key="2">
    <citation type="journal article" date="2015" name="Genome Announc.">
        <title>Expanding the biotechnology potential of lactobacilli through comparative genomics of 213 strains and associated genera.</title>
        <authorList>
            <person name="Sun Z."/>
            <person name="Harris H.M."/>
            <person name="McCann A."/>
            <person name="Guo C."/>
            <person name="Argimon S."/>
            <person name="Zhang W."/>
            <person name="Yang X."/>
            <person name="Jeffery I.B."/>
            <person name="Cooney J.C."/>
            <person name="Kagawa T.F."/>
            <person name="Liu W."/>
            <person name="Song Y."/>
            <person name="Salvetti E."/>
            <person name="Wrobel A."/>
            <person name="Rasinkangas P."/>
            <person name="Parkhill J."/>
            <person name="Rea M.C."/>
            <person name="O'Sullivan O."/>
            <person name="Ritari J."/>
            <person name="Douillard F.P."/>
            <person name="Paul Ross R."/>
            <person name="Yang R."/>
            <person name="Briner A.E."/>
            <person name="Felis G.E."/>
            <person name="de Vos W.M."/>
            <person name="Barrangou R."/>
            <person name="Klaenhammer T.R."/>
            <person name="Caufield P.W."/>
            <person name="Cui Y."/>
            <person name="Zhang H."/>
            <person name="O'Toole P.W."/>
        </authorList>
    </citation>
    <scope>NUCLEOTIDE SEQUENCE [LARGE SCALE GENOMIC DNA]</scope>
    <source>
        <strain evidence="3 5">DSM 16041</strain>
    </source>
</reference>
<dbReference type="AlphaFoldDB" id="C8P587"/>
<comment type="caution">
    <text evidence="2">The sequence shown here is derived from an EMBL/GenBank/DDBJ whole genome shotgun (WGS) entry which is preliminary data.</text>
</comment>
<dbReference type="STRING" id="525309.HMPREF0494_0481"/>
<dbReference type="EMBL" id="ACLL01000013">
    <property type="protein sequence ID" value="EEW54298.1"/>
    <property type="molecule type" value="Genomic_DNA"/>
</dbReference>
<organism evidence="2 4">
    <name type="scientific">Limosilactobacillus antri DSM 16041</name>
    <dbReference type="NCBI Taxonomy" id="525309"/>
    <lineage>
        <taxon>Bacteria</taxon>
        <taxon>Bacillati</taxon>
        <taxon>Bacillota</taxon>
        <taxon>Bacilli</taxon>
        <taxon>Lactobacillales</taxon>
        <taxon>Lactobacillaceae</taxon>
        <taxon>Limosilactobacillus</taxon>
    </lineage>
</organism>
<keyword evidence="2" id="KW-0575">Peroxidase</keyword>
<proteinExistence type="predicted"/>
<dbReference type="GO" id="GO:0051920">
    <property type="term" value="F:peroxiredoxin activity"/>
    <property type="evidence" value="ECO:0007669"/>
    <property type="project" value="InterPro"/>
</dbReference>
<keyword evidence="5" id="KW-1185">Reference proteome</keyword>
<dbReference type="InterPro" id="IPR029032">
    <property type="entry name" value="AhpD-like"/>
</dbReference>
<dbReference type="Proteomes" id="UP000051883">
    <property type="component" value="Unassembled WGS sequence"/>
</dbReference>
<dbReference type="Pfam" id="PF02627">
    <property type="entry name" value="CMD"/>
    <property type="match status" value="1"/>
</dbReference>
<dbReference type="PANTHER" id="PTHR33930:SF2">
    <property type="entry name" value="BLR3452 PROTEIN"/>
    <property type="match status" value="1"/>
</dbReference>
<dbReference type="PANTHER" id="PTHR33930">
    <property type="entry name" value="ALKYL HYDROPEROXIDE REDUCTASE AHPD"/>
    <property type="match status" value="1"/>
</dbReference>
<accession>C8P587</accession>
<feature type="domain" description="Carboxymuconolactone decarboxylase-like" evidence="1">
    <location>
        <begin position="33"/>
        <end position="106"/>
    </location>
</feature>